<evidence type="ECO:0000313" key="3">
    <source>
        <dbReference type="EMBL" id="RDL40621.1"/>
    </source>
</evidence>
<evidence type="ECO:0000313" key="4">
    <source>
        <dbReference type="Proteomes" id="UP000254866"/>
    </source>
</evidence>
<dbReference type="Proteomes" id="UP000254866">
    <property type="component" value="Unassembled WGS sequence"/>
</dbReference>
<name>A0A370TYN2_9HELO</name>
<evidence type="ECO:0000256" key="1">
    <source>
        <dbReference type="SAM" id="MobiDB-lite"/>
    </source>
</evidence>
<gene>
    <name evidence="3" type="ORF">BP5553_00600</name>
</gene>
<dbReference type="SUPFAM" id="SSF54695">
    <property type="entry name" value="POZ domain"/>
    <property type="match status" value="1"/>
</dbReference>
<dbReference type="CDD" id="cd18186">
    <property type="entry name" value="BTB_POZ_ZBTB_KLHL-like"/>
    <property type="match status" value="1"/>
</dbReference>
<dbReference type="PROSITE" id="PS50097">
    <property type="entry name" value="BTB"/>
    <property type="match status" value="1"/>
</dbReference>
<dbReference type="InterPro" id="IPR011333">
    <property type="entry name" value="SKP1/BTB/POZ_sf"/>
</dbReference>
<dbReference type="STRING" id="2656787.A0A370TYN2"/>
<protein>
    <recommendedName>
        <fullName evidence="2">BTB domain-containing protein</fullName>
    </recommendedName>
</protein>
<dbReference type="InterPro" id="IPR000210">
    <property type="entry name" value="BTB/POZ_dom"/>
</dbReference>
<dbReference type="SMART" id="SM00225">
    <property type="entry name" value="BTB"/>
    <property type="match status" value="1"/>
</dbReference>
<dbReference type="Gene3D" id="3.30.710.10">
    <property type="entry name" value="Potassium Channel Kv1.1, Chain A"/>
    <property type="match status" value="1"/>
</dbReference>
<evidence type="ECO:0000259" key="2">
    <source>
        <dbReference type="PROSITE" id="PS50097"/>
    </source>
</evidence>
<proteinExistence type="predicted"/>
<sequence>MEPPMEDTVPLLNTFPYVCCCPRCYAVSTPSTSKCHRDVRKGRHESNVLYLLQSRPTEMITLVIGAKEEKVPCHMALLGFYSEFFDAALYGDFPTPQEIGLPDESLEEVNVFVSWMYTGQIFPGLVCDESLWILGDKLRSQYFANDIMHLLISKYANLPPDSGHYIEAATADMVYSNTTSGSKLRKFVKEVILVEGPLSIDNSGGQKFKEDWKALIARGGDLVTDIALEGSFYNEDFGEGPWYPSNQEKYLEPIQTRSLVEFTQGNSRSAGGGRLKGGRKDERIDVITGGEEEFPIA</sequence>
<dbReference type="RefSeq" id="XP_031873277.1">
    <property type="nucleotide sequence ID" value="XM_032009223.1"/>
</dbReference>
<organism evidence="3 4">
    <name type="scientific">Venustampulla echinocandica</name>
    <dbReference type="NCBI Taxonomy" id="2656787"/>
    <lineage>
        <taxon>Eukaryota</taxon>
        <taxon>Fungi</taxon>
        <taxon>Dikarya</taxon>
        <taxon>Ascomycota</taxon>
        <taxon>Pezizomycotina</taxon>
        <taxon>Leotiomycetes</taxon>
        <taxon>Helotiales</taxon>
        <taxon>Pleuroascaceae</taxon>
        <taxon>Venustampulla</taxon>
    </lineage>
</organism>
<feature type="domain" description="BTB" evidence="2">
    <location>
        <begin position="58"/>
        <end position="121"/>
    </location>
</feature>
<comment type="caution">
    <text evidence="3">The sequence shown here is derived from an EMBL/GenBank/DDBJ whole genome shotgun (WGS) entry which is preliminary data.</text>
</comment>
<dbReference type="OrthoDB" id="194443at2759"/>
<dbReference type="PANTHER" id="PTHR47843">
    <property type="entry name" value="BTB DOMAIN-CONTAINING PROTEIN-RELATED"/>
    <property type="match status" value="1"/>
</dbReference>
<keyword evidence="4" id="KW-1185">Reference proteome</keyword>
<dbReference type="EMBL" id="NPIC01000001">
    <property type="protein sequence ID" value="RDL40621.1"/>
    <property type="molecule type" value="Genomic_DNA"/>
</dbReference>
<dbReference type="AlphaFoldDB" id="A0A370TYN2"/>
<accession>A0A370TYN2</accession>
<reference evidence="3 4" key="1">
    <citation type="journal article" date="2018" name="IMA Fungus">
        <title>IMA Genome-F 9: Draft genome sequence of Annulohypoxylon stygium, Aspergillus mulundensis, Berkeleyomyces basicola (syn. Thielaviopsis basicola), Ceratocystis smalleyi, two Cercospora beticola strains, Coleophoma cylindrospora, Fusarium fracticaudum, Phialophora cf. hyalina, and Morchella septimelata.</title>
        <authorList>
            <person name="Wingfield B.D."/>
            <person name="Bills G.F."/>
            <person name="Dong Y."/>
            <person name="Huang W."/>
            <person name="Nel W.J."/>
            <person name="Swalarsk-Parry B.S."/>
            <person name="Vaghefi N."/>
            <person name="Wilken P.M."/>
            <person name="An Z."/>
            <person name="de Beer Z.W."/>
            <person name="De Vos L."/>
            <person name="Chen L."/>
            <person name="Duong T.A."/>
            <person name="Gao Y."/>
            <person name="Hammerbacher A."/>
            <person name="Kikkert J.R."/>
            <person name="Li Y."/>
            <person name="Li H."/>
            <person name="Li K."/>
            <person name="Li Q."/>
            <person name="Liu X."/>
            <person name="Ma X."/>
            <person name="Naidoo K."/>
            <person name="Pethybridge S.J."/>
            <person name="Sun J."/>
            <person name="Steenkamp E.T."/>
            <person name="van der Nest M.A."/>
            <person name="van Wyk S."/>
            <person name="Wingfield M.J."/>
            <person name="Xiong C."/>
            <person name="Yue Q."/>
            <person name="Zhang X."/>
        </authorList>
    </citation>
    <scope>NUCLEOTIDE SEQUENCE [LARGE SCALE GENOMIC DNA]</scope>
    <source>
        <strain evidence="3 4">BP 5553</strain>
    </source>
</reference>
<feature type="region of interest" description="Disordered" evidence="1">
    <location>
        <begin position="263"/>
        <end position="282"/>
    </location>
</feature>
<dbReference type="PANTHER" id="PTHR47843:SF2">
    <property type="entry name" value="BTB DOMAIN-CONTAINING PROTEIN"/>
    <property type="match status" value="1"/>
</dbReference>
<dbReference type="GeneID" id="43593449"/>
<dbReference type="Pfam" id="PF00651">
    <property type="entry name" value="BTB"/>
    <property type="match status" value="1"/>
</dbReference>